<dbReference type="AlphaFoldDB" id="A0A8R1HNC2"/>
<dbReference type="EnsemblMetazoa" id="CJA05436.1">
    <property type="protein sequence ID" value="CJA05436.1"/>
    <property type="gene ID" value="WBGene00124640"/>
</dbReference>
<reference evidence="2" key="1">
    <citation type="submission" date="2010-08" db="EMBL/GenBank/DDBJ databases">
        <authorList>
            <consortium name="Caenorhabditis japonica Sequencing Consortium"/>
            <person name="Wilson R.K."/>
        </authorList>
    </citation>
    <scope>NUCLEOTIDE SEQUENCE [LARGE SCALE GENOMIC DNA]</scope>
    <source>
        <strain evidence="2">DF5081</strain>
    </source>
</reference>
<evidence type="ECO:0000313" key="1">
    <source>
        <dbReference type="EnsemblMetazoa" id="CJA05436.1"/>
    </source>
</evidence>
<reference evidence="1" key="2">
    <citation type="submission" date="2022-06" db="UniProtKB">
        <authorList>
            <consortium name="EnsemblMetazoa"/>
        </authorList>
    </citation>
    <scope>IDENTIFICATION</scope>
    <source>
        <strain evidence="1">DF5081</strain>
    </source>
</reference>
<evidence type="ECO:0000313" key="2">
    <source>
        <dbReference type="Proteomes" id="UP000005237"/>
    </source>
</evidence>
<proteinExistence type="predicted"/>
<accession>A0A8R1HNC2</accession>
<protein>
    <submittedName>
        <fullName evidence="1">Uncharacterized protein</fullName>
    </submittedName>
</protein>
<dbReference type="Proteomes" id="UP000005237">
    <property type="component" value="Unassembled WGS sequence"/>
</dbReference>
<sequence length="141" mass="15694">MVNLELKVTLMINFELANKLIIKAMVKFIAHIVEQNVQNCGKNDSQVQGCYSHCLDKTIEATVIQATVASNDLKVVVKQIPQLLNSTSPIVVISAQVDLSNVNGRVSYTYYDDLNFCSVFIKIKKPAMFPYAISITVQQVL</sequence>
<name>A0A8R1HNC2_CAEJA</name>
<keyword evidence="2" id="KW-1185">Reference proteome</keyword>
<organism evidence="1 2">
    <name type="scientific">Caenorhabditis japonica</name>
    <dbReference type="NCBI Taxonomy" id="281687"/>
    <lineage>
        <taxon>Eukaryota</taxon>
        <taxon>Metazoa</taxon>
        <taxon>Ecdysozoa</taxon>
        <taxon>Nematoda</taxon>
        <taxon>Chromadorea</taxon>
        <taxon>Rhabditida</taxon>
        <taxon>Rhabditina</taxon>
        <taxon>Rhabditomorpha</taxon>
        <taxon>Rhabditoidea</taxon>
        <taxon>Rhabditidae</taxon>
        <taxon>Peloderinae</taxon>
        <taxon>Caenorhabditis</taxon>
    </lineage>
</organism>